<keyword evidence="2" id="KW-1185">Reference proteome</keyword>
<reference evidence="2" key="1">
    <citation type="journal article" date="2019" name="Int. J. Syst. Evol. Microbiol.">
        <title>The Global Catalogue of Microorganisms (GCM) 10K type strain sequencing project: providing services to taxonomists for standard genome sequencing and annotation.</title>
        <authorList>
            <consortium name="The Broad Institute Genomics Platform"/>
            <consortium name="The Broad Institute Genome Sequencing Center for Infectious Disease"/>
            <person name="Wu L."/>
            <person name="Ma J."/>
        </authorList>
    </citation>
    <scope>NUCLEOTIDE SEQUENCE [LARGE SCALE GENOMIC DNA]</scope>
    <source>
        <strain evidence="2">CGMCC 1.12470</strain>
    </source>
</reference>
<dbReference type="Proteomes" id="UP001597261">
    <property type="component" value="Unassembled WGS sequence"/>
</dbReference>
<accession>A0ABW4J130</accession>
<evidence type="ECO:0000313" key="2">
    <source>
        <dbReference type="Proteomes" id="UP001597261"/>
    </source>
</evidence>
<evidence type="ECO:0000313" key="1">
    <source>
        <dbReference type="EMBL" id="MFD1662438.1"/>
    </source>
</evidence>
<sequence length="49" mass="4989">MAAANIEDYIRKVIRAAPPLSAAQRTRLAALLAPGIAAARSSEDGGDPA</sequence>
<proteinExistence type="predicted"/>
<organism evidence="1 2">
    <name type="scientific">Streptomyces caeni</name>
    <dbReference type="NCBI Taxonomy" id="2307231"/>
    <lineage>
        <taxon>Bacteria</taxon>
        <taxon>Bacillati</taxon>
        <taxon>Actinomycetota</taxon>
        <taxon>Actinomycetes</taxon>
        <taxon>Kitasatosporales</taxon>
        <taxon>Streptomycetaceae</taxon>
        <taxon>Streptomyces</taxon>
    </lineage>
</organism>
<name>A0ABW4J130_9ACTN</name>
<gene>
    <name evidence="1" type="ORF">ACFSL4_30735</name>
</gene>
<comment type="caution">
    <text evidence="1">The sequence shown here is derived from an EMBL/GenBank/DDBJ whole genome shotgun (WGS) entry which is preliminary data.</text>
</comment>
<dbReference type="RefSeq" id="WP_381090092.1">
    <property type="nucleotide sequence ID" value="NZ_JBHUDX010000093.1"/>
</dbReference>
<dbReference type="EMBL" id="JBHUDX010000093">
    <property type="protein sequence ID" value="MFD1662438.1"/>
    <property type="molecule type" value="Genomic_DNA"/>
</dbReference>
<protein>
    <recommendedName>
        <fullName evidence="3">DUF2267 domain-containing protein</fullName>
    </recommendedName>
</protein>
<evidence type="ECO:0008006" key="3">
    <source>
        <dbReference type="Google" id="ProtNLM"/>
    </source>
</evidence>